<keyword evidence="2" id="KW-0479">Metal-binding</keyword>
<organism evidence="12 13">
    <name type="scientific">Pristionchus entomophagus</name>
    <dbReference type="NCBI Taxonomy" id="358040"/>
    <lineage>
        <taxon>Eukaryota</taxon>
        <taxon>Metazoa</taxon>
        <taxon>Ecdysozoa</taxon>
        <taxon>Nematoda</taxon>
        <taxon>Chromadorea</taxon>
        <taxon>Rhabditida</taxon>
        <taxon>Rhabditina</taxon>
        <taxon>Diplogasteromorpha</taxon>
        <taxon>Diplogasteroidea</taxon>
        <taxon>Neodiplogasteridae</taxon>
        <taxon>Pristionchus</taxon>
    </lineage>
</organism>
<dbReference type="GO" id="GO:0000981">
    <property type="term" value="F:DNA-binding transcription factor activity, RNA polymerase II-specific"/>
    <property type="evidence" value="ECO:0007669"/>
    <property type="project" value="UniProtKB-ARBA"/>
</dbReference>
<comment type="caution">
    <text evidence="12">The sequence shown here is derived from an EMBL/GenBank/DDBJ whole genome shotgun (WGS) entry which is preliminary data.</text>
</comment>
<dbReference type="SUPFAM" id="SSF57667">
    <property type="entry name" value="beta-beta-alpha zinc fingers"/>
    <property type="match status" value="3"/>
</dbReference>
<feature type="region of interest" description="Disordered" evidence="10">
    <location>
        <begin position="113"/>
        <end position="138"/>
    </location>
</feature>
<dbReference type="FunFam" id="3.30.160.60:FF:000432">
    <property type="entry name" value="zinc finger protein Gfi-1b isoform X1"/>
    <property type="match status" value="1"/>
</dbReference>
<evidence type="ECO:0000256" key="10">
    <source>
        <dbReference type="SAM" id="MobiDB-lite"/>
    </source>
</evidence>
<gene>
    <name evidence="12" type="ORF">PENTCL1PPCAC_27143</name>
</gene>
<feature type="domain" description="C2H2-type" evidence="11">
    <location>
        <begin position="264"/>
        <end position="286"/>
    </location>
</feature>
<evidence type="ECO:0000256" key="5">
    <source>
        <dbReference type="ARBA" id="ARBA00022833"/>
    </source>
</evidence>
<evidence type="ECO:0000256" key="9">
    <source>
        <dbReference type="PROSITE-ProRule" id="PRU00042"/>
    </source>
</evidence>
<sequence>NSRMVDAPPTEENRGYSIASLLGMAKPETPEPEKSEDVDALQQMIELQHKIMLNAMFPMRPSVVGGGLFPSMPLAAVMASQAFAAGGPLRNMALQMMGLQGLAAFMADGLPDLTADSTHDESKRNSESPHTDLHTPVQQAPSISTAAAAAIYPCVKCSKLFSSAHALEAHSQTHSHDRQFECKQCGKKFKRSSTLSTHLLIHSDTRPYPCEYCGKRFHQKSDMKKHTYIHTGEKPHKCTVCGKAFSQSSNLITHTRKHTGFKPFACDVCGRTFQRKVDRRRHMETHHPGHIELLDGPTTVTIPRVDPLTSLGYLTPSSSTSSATTTSNEDVLTRFCLPQQFLDLRGLLGDPDMPMHDESGALNLTVKSETPSETTDEMLS</sequence>
<feature type="domain" description="C2H2-type" evidence="11">
    <location>
        <begin position="208"/>
        <end position="235"/>
    </location>
</feature>
<comment type="subcellular location">
    <subcellularLocation>
        <location evidence="1">Nucleus</location>
    </subcellularLocation>
</comment>
<evidence type="ECO:0000256" key="1">
    <source>
        <dbReference type="ARBA" id="ARBA00004123"/>
    </source>
</evidence>
<dbReference type="FunFam" id="3.30.160.60:FF:000446">
    <property type="entry name" value="Zinc finger protein"/>
    <property type="match status" value="1"/>
</dbReference>
<keyword evidence="8" id="KW-0539">Nucleus</keyword>
<dbReference type="InterPro" id="IPR036236">
    <property type="entry name" value="Znf_C2H2_sf"/>
</dbReference>
<dbReference type="GO" id="GO:0000122">
    <property type="term" value="P:negative regulation of transcription by RNA polymerase II"/>
    <property type="evidence" value="ECO:0007669"/>
    <property type="project" value="UniProtKB-ARBA"/>
</dbReference>
<dbReference type="PANTHER" id="PTHR24394:SF44">
    <property type="entry name" value="ZINC FINGER PROTEIN 271-LIKE"/>
    <property type="match status" value="1"/>
</dbReference>
<feature type="domain" description="C2H2-type" evidence="11">
    <location>
        <begin position="236"/>
        <end position="263"/>
    </location>
</feature>
<dbReference type="SMART" id="SM00355">
    <property type="entry name" value="ZnF_C2H2"/>
    <property type="match status" value="5"/>
</dbReference>
<dbReference type="EMBL" id="BTSX01000006">
    <property type="protein sequence ID" value="GMT04969.1"/>
    <property type="molecule type" value="Genomic_DNA"/>
</dbReference>
<feature type="region of interest" description="Disordered" evidence="10">
    <location>
        <begin position="354"/>
        <end position="380"/>
    </location>
</feature>
<dbReference type="AlphaFoldDB" id="A0AAV5UDC3"/>
<feature type="domain" description="C2H2-type" evidence="11">
    <location>
        <begin position="152"/>
        <end position="179"/>
    </location>
</feature>
<dbReference type="PROSITE" id="PS00028">
    <property type="entry name" value="ZINC_FINGER_C2H2_1"/>
    <property type="match status" value="4"/>
</dbReference>
<evidence type="ECO:0000313" key="12">
    <source>
        <dbReference type="EMBL" id="GMT04969.1"/>
    </source>
</evidence>
<evidence type="ECO:0000256" key="6">
    <source>
        <dbReference type="ARBA" id="ARBA00023015"/>
    </source>
</evidence>
<dbReference type="Pfam" id="PF13894">
    <property type="entry name" value="zf-C2H2_4"/>
    <property type="match status" value="1"/>
</dbReference>
<keyword evidence="6" id="KW-0805">Transcription regulation</keyword>
<keyword evidence="4 9" id="KW-0863">Zinc-finger</keyword>
<dbReference type="FunFam" id="3.30.160.60:FF:000245">
    <property type="entry name" value="zinc finger protein Gfi-1"/>
    <property type="match status" value="1"/>
</dbReference>
<feature type="domain" description="C2H2-type" evidence="11">
    <location>
        <begin position="180"/>
        <end position="207"/>
    </location>
</feature>
<proteinExistence type="predicted"/>
<protein>
    <recommendedName>
        <fullName evidence="11">C2H2-type domain-containing protein</fullName>
    </recommendedName>
</protein>
<evidence type="ECO:0000259" key="11">
    <source>
        <dbReference type="PROSITE" id="PS50157"/>
    </source>
</evidence>
<keyword evidence="3" id="KW-0677">Repeat</keyword>
<name>A0AAV5UDC3_9BILA</name>
<dbReference type="Pfam" id="PF00096">
    <property type="entry name" value="zf-C2H2"/>
    <property type="match status" value="4"/>
</dbReference>
<keyword evidence="13" id="KW-1185">Reference proteome</keyword>
<keyword evidence="7" id="KW-0804">Transcription</keyword>
<feature type="non-terminal residue" evidence="12">
    <location>
        <position position="1"/>
    </location>
</feature>
<dbReference type="PROSITE" id="PS50157">
    <property type="entry name" value="ZINC_FINGER_C2H2_2"/>
    <property type="match status" value="5"/>
</dbReference>
<feature type="compositionally biased region" description="Basic and acidic residues" evidence="10">
    <location>
        <begin position="117"/>
        <end position="133"/>
    </location>
</feature>
<dbReference type="PANTHER" id="PTHR24394">
    <property type="entry name" value="ZINC FINGER PROTEIN"/>
    <property type="match status" value="1"/>
</dbReference>
<dbReference type="InterPro" id="IPR013087">
    <property type="entry name" value="Znf_C2H2_type"/>
</dbReference>
<accession>A0AAV5UDC3</accession>
<keyword evidence="5" id="KW-0862">Zinc</keyword>
<reference evidence="12" key="1">
    <citation type="submission" date="2023-10" db="EMBL/GenBank/DDBJ databases">
        <title>Genome assembly of Pristionchus species.</title>
        <authorList>
            <person name="Yoshida K."/>
            <person name="Sommer R.J."/>
        </authorList>
    </citation>
    <scope>NUCLEOTIDE SEQUENCE</scope>
    <source>
        <strain evidence="12">RS0144</strain>
    </source>
</reference>
<evidence type="ECO:0000256" key="3">
    <source>
        <dbReference type="ARBA" id="ARBA00022737"/>
    </source>
</evidence>
<evidence type="ECO:0000256" key="7">
    <source>
        <dbReference type="ARBA" id="ARBA00023163"/>
    </source>
</evidence>
<dbReference type="GO" id="GO:0005634">
    <property type="term" value="C:nucleus"/>
    <property type="evidence" value="ECO:0007669"/>
    <property type="project" value="UniProtKB-SubCell"/>
</dbReference>
<evidence type="ECO:0000313" key="13">
    <source>
        <dbReference type="Proteomes" id="UP001432027"/>
    </source>
</evidence>
<dbReference type="Proteomes" id="UP001432027">
    <property type="component" value="Unassembled WGS sequence"/>
</dbReference>
<evidence type="ECO:0000256" key="8">
    <source>
        <dbReference type="ARBA" id="ARBA00023242"/>
    </source>
</evidence>
<dbReference type="FunFam" id="3.30.160.60:FF:000208">
    <property type="entry name" value="zinc finger protein Gfi-1b"/>
    <property type="match status" value="1"/>
</dbReference>
<dbReference type="GO" id="GO:0008270">
    <property type="term" value="F:zinc ion binding"/>
    <property type="evidence" value="ECO:0007669"/>
    <property type="project" value="UniProtKB-KW"/>
</dbReference>
<dbReference type="Gene3D" id="3.30.160.60">
    <property type="entry name" value="Classic Zinc Finger"/>
    <property type="match status" value="4"/>
</dbReference>
<evidence type="ECO:0000256" key="2">
    <source>
        <dbReference type="ARBA" id="ARBA00022723"/>
    </source>
</evidence>
<evidence type="ECO:0000256" key="4">
    <source>
        <dbReference type="ARBA" id="ARBA00022771"/>
    </source>
</evidence>